<dbReference type="InterPro" id="IPR036396">
    <property type="entry name" value="Cyt_P450_sf"/>
</dbReference>
<accession>A0ABS9TPP6</accession>
<dbReference type="PRINTS" id="PR00359">
    <property type="entry name" value="BP450"/>
</dbReference>
<dbReference type="PROSITE" id="PS00086">
    <property type="entry name" value="CYTOCHROME_P450"/>
    <property type="match status" value="1"/>
</dbReference>
<name>A0ABS9TPP6_9PSEU</name>
<dbReference type="Proteomes" id="UP001299970">
    <property type="component" value="Unassembled WGS sequence"/>
</dbReference>
<keyword evidence="2" id="KW-0408">Iron</keyword>
<dbReference type="SUPFAM" id="SSF48264">
    <property type="entry name" value="Cytochrome P450"/>
    <property type="match status" value="1"/>
</dbReference>
<keyword evidence="2" id="KW-0479">Metal-binding</keyword>
<keyword evidence="2" id="KW-0349">Heme</keyword>
<dbReference type="PANTHER" id="PTHR46696:SF1">
    <property type="entry name" value="CYTOCHROME P450 YJIB-RELATED"/>
    <property type="match status" value="1"/>
</dbReference>
<proteinExistence type="inferred from homology"/>
<dbReference type="InterPro" id="IPR001128">
    <property type="entry name" value="Cyt_P450"/>
</dbReference>
<dbReference type="PRINTS" id="PR00385">
    <property type="entry name" value="P450"/>
</dbReference>
<comment type="similarity">
    <text evidence="1 2">Belongs to the cytochrome P450 family.</text>
</comment>
<evidence type="ECO:0000313" key="5">
    <source>
        <dbReference type="Proteomes" id="UP001299970"/>
    </source>
</evidence>
<dbReference type="Gene3D" id="1.10.630.10">
    <property type="entry name" value="Cytochrome P450"/>
    <property type="match status" value="1"/>
</dbReference>
<keyword evidence="5" id="KW-1185">Reference proteome</keyword>
<comment type="caution">
    <text evidence="4">The sequence shown here is derived from an EMBL/GenBank/DDBJ whole genome shotgun (WGS) entry which is preliminary data.</text>
</comment>
<reference evidence="4 5" key="1">
    <citation type="submission" date="2022-03" db="EMBL/GenBank/DDBJ databases">
        <title>Pseudonocardia alaer sp. nov., a novel actinomycete isolated from reed forest soil.</title>
        <authorList>
            <person name="Wang L."/>
        </authorList>
    </citation>
    <scope>NUCLEOTIDE SEQUENCE [LARGE SCALE GENOMIC DNA]</scope>
    <source>
        <strain evidence="4 5">Y-16303</strain>
    </source>
</reference>
<keyword evidence="2" id="KW-0560">Oxidoreductase</keyword>
<feature type="region of interest" description="Disordered" evidence="3">
    <location>
        <begin position="1"/>
        <end position="21"/>
    </location>
</feature>
<evidence type="ECO:0000256" key="3">
    <source>
        <dbReference type="SAM" id="MobiDB-lite"/>
    </source>
</evidence>
<dbReference type="PANTHER" id="PTHR46696">
    <property type="entry name" value="P450, PUTATIVE (EUROFUNG)-RELATED"/>
    <property type="match status" value="1"/>
</dbReference>
<dbReference type="EMBL" id="JAKXMK010000033">
    <property type="protein sequence ID" value="MCH6170523.1"/>
    <property type="molecule type" value="Genomic_DNA"/>
</dbReference>
<keyword evidence="2" id="KW-0503">Monooxygenase</keyword>
<organism evidence="4 5">
    <name type="scientific">Pseudonocardia alaniniphila</name>
    <dbReference type="NCBI Taxonomy" id="75291"/>
    <lineage>
        <taxon>Bacteria</taxon>
        <taxon>Bacillati</taxon>
        <taxon>Actinomycetota</taxon>
        <taxon>Actinomycetes</taxon>
        <taxon>Pseudonocardiales</taxon>
        <taxon>Pseudonocardiaceae</taxon>
        <taxon>Pseudonocardia</taxon>
    </lineage>
</organism>
<evidence type="ECO:0000256" key="1">
    <source>
        <dbReference type="ARBA" id="ARBA00010617"/>
    </source>
</evidence>
<dbReference type="Pfam" id="PF00067">
    <property type="entry name" value="p450"/>
    <property type="match status" value="1"/>
</dbReference>
<evidence type="ECO:0000313" key="4">
    <source>
        <dbReference type="EMBL" id="MCH6170523.1"/>
    </source>
</evidence>
<sequence length="401" mass="43177">MTLAPDPFTSASHGERHSAYTELNDRGPVHLVRRTRSRSIWLVTGYAEARACLTDPRLVKGGGSANIFGQRLDPGLLAATRTEMLSSDPPDHTRLRKLVSGAFTMRRIDQLAPRIQEIVDGLLDDLVDVESADLVAAFAYPLPMTVICELLGIPEERRRDFRTWSSLVIDPAVSGFDAFAAATEALVGFVRELIAIKRVQPADDLLSAVVAVRDGTDRLSEDELTSLVVLLLIAGHETTVNLLTNATYALLTHPGQLALLRSEPERLPAAVEEFLRFDGPLQIATQRVAAETFELGGVTISAGDPVLVGLLAANRDTSHLPGADVLDITRTPTPHLAFGHGIHHCLGAPLARLEARIALGSLISRFPHLRLAEAAADVPVDDAVLINGLNALHIATRPLPA</sequence>
<gene>
    <name evidence="4" type="ORF">MMF94_32880</name>
</gene>
<dbReference type="InterPro" id="IPR017972">
    <property type="entry name" value="Cyt_P450_CS"/>
</dbReference>
<dbReference type="RefSeq" id="WP_241041333.1">
    <property type="nucleotide sequence ID" value="NZ_BAAAJF010000050.1"/>
</dbReference>
<evidence type="ECO:0000256" key="2">
    <source>
        <dbReference type="RuleBase" id="RU000461"/>
    </source>
</evidence>
<dbReference type="InterPro" id="IPR002397">
    <property type="entry name" value="Cyt_P450_B"/>
</dbReference>
<dbReference type="CDD" id="cd11029">
    <property type="entry name" value="CYP107-like"/>
    <property type="match status" value="1"/>
</dbReference>
<protein>
    <submittedName>
        <fullName evidence="4">Cytochrome P450</fullName>
    </submittedName>
</protein>